<dbReference type="HAMAP" id="MF_01811">
    <property type="entry name" value="YidC_type2"/>
    <property type="match status" value="1"/>
</dbReference>
<evidence type="ECO:0000256" key="11">
    <source>
        <dbReference type="ARBA" id="ARBA00023288"/>
    </source>
</evidence>
<keyword evidence="10 12" id="KW-0143">Chaperone</keyword>
<keyword evidence="11" id="KW-0449">Lipoprotein</keyword>
<evidence type="ECO:0000256" key="9">
    <source>
        <dbReference type="ARBA" id="ARBA00023139"/>
    </source>
</evidence>
<feature type="transmembrane region" description="Helical" evidence="12">
    <location>
        <begin position="65"/>
        <end position="85"/>
    </location>
</feature>
<dbReference type="CDD" id="cd20070">
    <property type="entry name" value="5TM_YidC_Alb3"/>
    <property type="match status" value="1"/>
</dbReference>
<comment type="subcellular location">
    <subcellularLocation>
        <location evidence="1 12">Cell membrane</location>
        <topology evidence="1 12">Multi-pass membrane protein</topology>
    </subcellularLocation>
</comment>
<feature type="chain" id="PRO_5007561493" description="Membrane protein insertase YidC" evidence="13">
    <location>
        <begin position="27"/>
        <end position="277"/>
    </location>
</feature>
<dbReference type="Proteomes" id="UP000075430">
    <property type="component" value="Unassembled WGS sequence"/>
</dbReference>
<evidence type="ECO:0000256" key="4">
    <source>
        <dbReference type="ARBA" id="ARBA00022692"/>
    </source>
</evidence>
<dbReference type="OrthoDB" id="9780552at2"/>
<gene>
    <name evidence="12" type="primary">yidC</name>
    <name evidence="15" type="ORF">AXI58_10945</name>
</gene>
<dbReference type="PANTHER" id="PTHR12428">
    <property type="entry name" value="OXA1"/>
    <property type="match status" value="1"/>
</dbReference>
<evidence type="ECO:0000259" key="14">
    <source>
        <dbReference type="Pfam" id="PF02096"/>
    </source>
</evidence>
<dbReference type="NCBIfam" id="TIGR03592">
    <property type="entry name" value="yidC_oxa1_cterm"/>
    <property type="match status" value="1"/>
</dbReference>
<dbReference type="STRING" id="1793963.AXI58_10945"/>
<evidence type="ECO:0000313" key="16">
    <source>
        <dbReference type="Proteomes" id="UP000075430"/>
    </source>
</evidence>
<dbReference type="GO" id="GO:0051205">
    <property type="term" value="P:protein insertion into membrane"/>
    <property type="evidence" value="ECO:0007669"/>
    <property type="project" value="TreeGrafter"/>
</dbReference>
<comment type="caution">
    <text evidence="15">The sequence shown here is derived from an EMBL/GenBank/DDBJ whole genome shotgun (WGS) entry which is preliminary data.</text>
</comment>
<evidence type="ECO:0000256" key="2">
    <source>
        <dbReference type="ARBA" id="ARBA00022448"/>
    </source>
</evidence>
<accession>A0A150F8H4</accession>
<dbReference type="EMBL" id="LSBA01000006">
    <property type="protein sequence ID" value="KXZ21476.1"/>
    <property type="molecule type" value="Genomic_DNA"/>
</dbReference>
<evidence type="ECO:0000256" key="1">
    <source>
        <dbReference type="ARBA" id="ARBA00004651"/>
    </source>
</evidence>
<evidence type="ECO:0000256" key="7">
    <source>
        <dbReference type="ARBA" id="ARBA00022989"/>
    </source>
</evidence>
<feature type="transmembrane region" description="Helical" evidence="12">
    <location>
        <begin position="173"/>
        <end position="198"/>
    </location>
</feature>
<evidence type="ECO:0000256" key="12">
    <source>
        <dbReference type="HAMAP-Rule" id="MF_01811"/>
    </source>
</evidence>
<keyword evidence="3 12" id="KW-1003">Cell membrane</keyword>
<evidence type="ECO:0000256" key="8">
    <source>
        <dbReference type="ARBA" id="ARBA00023136"/>
    </source>
</evidence>
<feature type="transmembrane region" description="Helical" evidence="12">
    <location>
        <begin position="219"/>
        <end position="237"/>
    </location>
</feature>
<keyword evidence="6 12" id="KW-0653">Protein transport</keyword>
<comment type="function">
    <text evidence="12">Required for the insertion and/or proper folding and/or complex formation of integral membrane proteins into the membrane. Involved in integration of membrane proteins that insert both dependently and independently of the Sec translocase complex, as well as at least some lipoproteins.</text>
</comment>
<evidence type="ECO:0000256" key="6">
    <source>
        <dbReference type="ARBA" id="ARBA00022927"/>
    </source>
</evidence>
<dbReference type="Pfam" id="PF02096">
    <property type="entry name" value="60KD_IMP"/>
    <property type="match status" value="1"/>
</dbReference>
<keyword evidence="16" id="KW-1185">Reference proteome</keyword>
<dbReference type="GO" id="GO:0015031">
    <property type="term" value="P:protein transport"/>
    <property type="evidence" value="ECO:0007669"/>
    <property type="project" value="UniProtKB-KW"/>
</dbReference>
<comment type="similarity">
    <text evidence="12">Belongs to the OXA1/ALB3/YidC family. Type 2 subfamily.</text>
</comment>
<keyword evidence="9" id="KW-0564">Palmitate</keyword>
<proteinExistence type="inferred from homology"/>
<keyword evidence="8 12" id="KW-0472">Membrane</keyword>
<dbReference type="GO" id="GO:0005886">
    <property type="term" value="C:plasma membrane"/>
    <property type="evidence" value="ECO:0007669"/>
    <property type="project" value="UniProtKB-SubCell"/>
</dbReference>
<keyword evidence="4 12" id="KW-0812">Transmembrane</keyword>
<sequence>MSKTYQKFIAFGLFFIVLFTGQSAFAATAQTQTGGLGNIGFFHHYLIEPFSALLKGVASLFHGEYGLSIILVTIIVRIVVLPLFVNQFKKQRMFQEKMAVIKPQVDSIQAKMKKNKDPEKQKELQMEMMKLYRDHNLNPMAMGCLPMLVQFPILIGFYYAIRSTPEIASHSFLWFSLGHSDLLVSLCAGAMYFLQAYISQKLNAKYSPAAQNPAAMQSAKIMVFIFPVMMTIFSLNVPAALPLYWFTSGLFLTVQNVLLQQTHHKKKATAAQAEPAK</sequence>
<evidence type="ECO:0000256" key="10">
    <source>
        <dbReference type="ARBA" id="ARBA00023186"/>
    </source>
</evidence>
<reference evidence="16" key="1">
    <citation type="submission" date="2016-02" db="EMBL/GenBank/DDBJ databases">
        <authorList>
            <person name="Dunlap C."/>
        </authorList>
    </citation>
    <scope>NUCLEOTIDE SEQUENCE [LARGE SCALE GENOMIC DNA]</scope>
    <source>
        <strain evidence="16">NRRL B-41092</strain>
    </source>
</reference>
<evidence type="ECO:0000256" key="13">
    <source>
        <dbReference type="SAM" id="SignalP"/>
    </source>
</evidence>
<evidence type="ECO:0000313" key="15">
    <source>
        <dbReference type="EMBL" id="KXZ21476.1"/>
    </source>
</evidence>
<dbReference type="GO" id="GO:0032977">
    <property type="term" value="F:membrane insertase activity"/>
    <property type="evidence" value="ECO:0007669"/>
    <property type="project" value="InterPro"/>
</dbReference>
<feature type="signal peptide" evidence="13">
    <location>
        <begin position="1"/>
        <end position="26"/>
    </location>
</feature>
<feature type="domain" description="Membrane insertase YidC/Oxa/ALB C-terminal" evidence="14">
    <location>
        <begin position="65"/>
        <end position="260"/>
    </location>
</feature>
<keyword evidence="2 12" id="KW-0813">Transport</keyword>
<evidence type="ECO:0000256" key="5">
    <source>
        <dbReference type="ARBA" id="ARBA00022729"/>
    </source>
</evidence>
<dbReference type="InterPro" id="IPR047196">
    <property type="entry name" value="YidC_ALB_C"/>
</dbReference>
<evidence type="ECO:0000256" key="3">
    <source>
        <dbReference type="ARBA" id="ARBA00022475"/>
    </source>
</evidence>
<dbReference type="AlphaFoldDB" id="A0A150F8H4"/>
<dbReference type="RefSeq" id="WP_061520844.1">
    <property type="nucleotide sequence ID" value="NZ_JARLZY010000025.1"/>
</dbReference>
<keyword evidence="5 12" id="KW-0732">Signal</keyword>
<dbReference type="InterPro" id="IPR023060">
    <property type="entry name" value="YidC/YidC1/YidC2_Firmicutes"/>
</dbReference>
<organism evidence="15 16">
    <name type="scientific">Bacillus nakamurai</name>
    <dbReference type="NCBI Taxonomy" id="1793963"/>
    <lineage>
        <taxon>Bacteria</taxon>
        <taxon>Bacillati</taxon>
        <taxon>Bacillota</taxon>
        <taxon>Bacilli</taxon>
        <taxon>Bacillales</taxon>
        <taxon>Bacillaceae</taxon>
        <taxon>Bacillus</taxon>
    </lineage>
</organism>
<dbReference type="PANTHER" id="PTHR12428:SF65">
    <property type="entry name" value="CYTOCHROME C OXIDASE ASSEMBLY PROTEIN COX18, MITOCHONDRIAL"/>
    <property type="match status" value="1"/>
</dbReference>
<protein>
    <recommendedName>
        <fullName evidence="12">Membrane protein insertase YidC</fullName>
    </recommendedName>
    <alternativeName>
        <fullName evidence="12">Foldase YidC</fullName>
    </alternativeName>
    <alternativeName>
        <fullName evidence="12">Membrane integrase YidC</fullName>
    </alternativeName>
    <alternativeName>
        <fullName evidence="12">Membrane protein YidC</fullName>
    </alternativeName>
</protein>
<name>A0A150F8H4_9BACI</name>
<dbReference type="InterPro" id="IPR001708">
    <property type="entry name" value="YidC/ALB3/OXA1/COX18"/>
</dbReference>
<feature type="transmembrane region" description="Helical" evidence="12">
    <location>
        <begin position="137"/>
        <end position="161"/>
    </location>
</feature>
<dbReference type="InterPro" id="IPR028055">
    <property type="entry name" value="YidC/Oxa/ALB_C"/>
</dbReference>
<keyword evidence="7 12" id="KW-1133">Transmembrane helix</keyword>